<dbReference type="EMBL" id="MK292540">
    <property type="protein sequence ID" value="QHW07563.1"/>
    <property type="molecule type" value="Genomic_DNA"/>
</dbReference>
<accession>A0A6C0NA21</accession>
<name>A0A6C0NA21_9CUCU</name>
<organism evidence="2">
    <name type="scientific">Apoderus jekelii</name>
    <dbReference type="NCBI Taxonomy" id="1002002"/>
    <lineage>
        <taxon>Eukaryota</taxon>
        <taxon>Metazoa</taxon>
        <taxon>Ecdysozoa</taxon>
        <taxon>Arthropoda</taxon>
        <taxon>Hexapoda</taxon>
        <taxon>Insecta</taxon>
        <taxon>Pterygota</taxon>
        <taxon>Neoptera</taxon>
        <taxon>Endopterygota</taxon>
        <taxon>Coleoptera</taxon>
        <taxon>Polyphaga</taxon>
        <taxon>Cucujiformia</taxon>
        <taxon>Attelabidae</taxon>
        <taxon>Apoderinae</taxon>
        <taxon>Apoderus</taxon>
    </lineage>
</organism>
<gene>
    <name evidence="2" type="primary">ATP8</name>
</gene>
<dbReference type="AlphaFoldDB" id="A0A6C0NA21"/>
<reference evidence="2" key="1">
    <citation type="journal article" date="2019" name="Mitochondrial DNA Part B Resour">
        <title>Complete mitochondrial genome of the leaf-rolling-weevil, Apoderus jekelii Roelofs, 1874 (Coleoptera: Attelabidae).</title>
        <authorList>
            <person name="Park J."/>
            <person name="Kim M.J."/>
            <person name="Kim I."/>
        </authorList>
    </citation>
    <scope>NUCLEOTIDE SEQUENCE</scope>
</reference>
<evidence type="ECO:0000313" key="2">
    <source>
        <dbReference type="EMBL" id="QHW07563.1"/>
    </source>
</evidence>
<sequence length="48" mass="5914">MAPMNWISLFIYFIIIFFFFNTMTYFLTANKSINNKITFSKMTSNWKW</sequence>
<evidence type="ECO:0000256" key="1">
    <source>
        <dbReference type="SAM" id="Phobius"/>
    </source>
</evidence>
<protein>
    <submittedName>
        <fullName evidence="2">ATP synthase F0 subunit 8</fullName>
    </submittedName>
</protein>
<geneLocation type="mitochondrion" evidence="2"/>
<keyword evidence="2" id="KW-0496">Mitochondrion</keyword>
<proteinExistence type="predicted"/>
<keyword evidence="1" id="KW-1133">Transmembrane helix</keyword>
<keyword evidence="1" id="KW-0472">Membrane</keyword>
<keyword evidence="1" id="KW-0812">Transmembrane</keyword>
<feature type="transmembrane region" description="Helical" evidence="1">
    <location>
        <begin position="6"/>
        <end position="27"/>
    </location>
</feature>